<dbReference type="SUPFAM" id="SSF53335">
    <property type="entry name" value="S-adenosyl-L-methionine-dependent methyltransferases"/>
    <property type="match status" value="1"/>
</dbReference>
<accession>A0A2B2LZC3</accession>
<evidence type="ECO:0008006" key="3">
    <source>
        <dbReference type="Google" id="ProtNLM"/>
    </source>
</evidence>
<dbReference type="Gene3D" id="3.40.50.150">
    <property type="entry name" value="Vaccinia Virus protein VP39"/>
    <property type="match status" value="1"/>
</dbReference>
<dbReference type="AlphaFoldDB" id="A0A2B2LZC3"/>
<dbReference type="EMBL" id="NVAP01000019">
    <property type="protein sequence ID" value="PFQ47856.1"/>
    <property type="molecule type" value="Genomic_DNA"/>
</dbReference>
<protein>
    <recommendedName>
        <fullName evidence="3">Methyltransferase domain-containing protein</fullName>
    </recommendedName>
</protein>
<dbReference type="Proteomes" id="UP000224386">
    <property type="component" value="Unassembled WGS sequence"/>
</dbReference>
<organism evidence="1 2">
    <name type="scientific">Bacillus cereus</name>
    <dbReference type="NCBI Taxonomy" id="1396"/>
    <lineage>
        <taxon>Bacteria</taxon>
        <taxon>Bacillati</taxon>
        <taxon>Bacillota</taxon>
        <taxon>Bacilli</taxon>
        <taxon>Bacillales</taxon>
        <taxon>Bacillaceae</taxon>
        <taxon>Bacillus</taxon>
        <taxon>Bacillus cereus group</taxon>
    </lineage>
</organism>
<evidence type="ECO:0000313" key="1">
    <source>
        <dbReference type="EMBL" id="PFQ47856.1"/>
    </source>
</evidence>
<evidence type="ECO:0000313" key="2">
    <source>
        <dbReference type="Proteomes" id="UP000224386"/>
    </source>
</evidence>
<comment type="caution">
    <text evidence="1">The sequence shown here is derived from an EMBL/GenBank/DDBJ whole genome shotgun (WGS) entry which is preliminary data.</text>
</comment>
<proteinExistence type="predicted"/>
<reference evidence="1 2" key="1">
    <citation type="submission" date="2017-09" db="EMBL/GenBank/DDBJ databases">
        <title>Large-scale bioinformatics analysis of Bacillus genomes uncovers conserved roles of natural products in bacterial physiology.</title>
        <authorList>
            <consortium name="Agbiome Team Llc"/>
            <person name="Bleich R.M."/>
            <person name="Grubbs K.J."/>
            <person name="Santa Maria K.C."/>
            <person name="Allen S.E."/>
            <person name="Farag S."/>
            <person name="Shank E.A."/>
            <person name="Bowers A."/>
        </authorList>
    </citation>
    <scope>NUCLEOTIDE SEQUENCE [LARGE SCALE GENOMIC DNA]</scope>
    <source>
        <strain evidence="1 2">AFS070861</strain>
    </source>
</reference>
<gene>
    <name evidence="1" type="ORF">COK05_08965</name>
</gene>
<dbReference type="InterPro" id="IPR029063">
    <property type="entry name" value="SAM-dependent_MTases_sf"/>
</dbReference>
<name>A0A2B2LZC3_BACCE</name>
<sequence length="124" mass="13997">MDQSKAGIACAEELAAHLGLENVTFHCVDFTEIGNIFPTGHFDHIKLVRCFHEIIGPTPIPQYWKLEDYLTEQPTFGPKDYFAIVTSLLSETGLYLSCERLENPVNTGQWANMFARSRALYPMG</sequence>